<evidence type="ECO:0000313" key="3">
    <source>
        <dbReference type="Proteomes" id="UP000015241"/>
    </source>
</evidence>
<feature type="compositionally biased region" description="Basic residues" evidence="1">
    <location>
        <begin position="260"/>
        <end position="272"/>
    </location>
</feature>
<dbReference type="AlphaFoldDB" id="S8EJ62"/>
<reference evidence="2 3" key="1">
    <citation type="journal article" date="2012" name="Science">
        <title>The Paleozoic origin of enzymatic lignin decomposition reconstructed from 31 fungal genomes.</title>
        <authorList>
            <person name="Floudas D."/>
            <person name="Binder M."/>
            <person name="Riley R."/>
            <person name="Barry K."/>
            <person name="Blanchette R.A."/>
            <person name="Henrissat B."/>
            <person name="Martinez A.T."/>
            <person name="Otillar R."/>
            <person name="Spatafora J.W."/>
            <person name="Yadav J.S."/>
            <person name="Aerts A."/>
            <person name="Benoit I."/>
            <person name="Boyd A."/>
            <person name="Carlson A."/>
            <person name="Copeland A."/>
            <person name="Coutinho P.M."/>
            <person name="de Vries R.P."/>
            <person name="Ferreira P."/>
            <person name="Findley K."/>
            <person name="Foster B."/>
            <person name="Gaskell J."/>
            <person name="Glotzer D."/>
            <person name="Gorecki P."/>
            <person name="Heitman J."/>
            <person name="Hesse C."/>
            <person name="Hori C."/>
            <person name="Igarashi K."/>
            <person name="Jurgens J.A."/>
            <person name="Kallen N."/>
            <person name="Kersten P."/>
            <person name="Kohler A."/>
            <person name="Kuees U."/>
            <person name="Kumar T.K.A."/>
            <person name="Kuo A."/>
            <person name="LaButti K."/>
            <person name="Larrondo L.F."/>
            <person name="Lindquist E."/>
            <person name="Ling A."/>
            <person name="Lombard V."/>
            <person name="Lucas S."/>
            <person name="Lundell T."/>
            <person name="Martin R."/>
            <person name="McLaughlin D.J."/>
            <person name="Morgenstern I."/>
            <person name="Morin E."/>
            <person name="Murat C."/>
            <person name="Nagy L.G."/>
            <person name="Nolan M."/>
            <person name="Ohm R.A."/>
            <person name="Patyshakuliyeva A."/>
            <person name="Rokas A."/>
            <person name="Ruiz-Duenas F.J."/>
            <person name="Sabat G."/>
            <person name="Salamov A."/>
            <person name="Samejima M."/>
            <person name="Schmutz J."/>
            <person name="Slot J.C."/>
            <person name="St John F."/>
            <person name="Stenlid J."/>
            <person name="Sun H."/>
            <person name="Sun S."/>
            <person name="Syed K."/>
            <person name="Tsang A."/>
            <person name="Wiebenga A."/>
            <person name="Young D."/>
            <person name="Pisabarro A."/>
            <person name="Eastwood D.C."/>
            <person name="Martin F."/>
            <person name="Cullen D."/>
            <person name="Grigoriev I.V."/>
            <person name="Hibbett D.S."/>
        </authorList>
    </citation>
    <scope>NUCLEOTIDE SEQUENCE</scope>
    <source>
        <strain evidence="3">FP-58527</strain>
    </source>
</reference>
<accession>S8EJ62</accession>
<evidence type="ECO:0000313" key="2">
    <source>
        <dbReference type="EMBL" id="EPT03339.1"/>
    </source>
</evidence>
<dbReference type="EMBL" id="KE504130">
    <property type="protein sequence ID" value="EPT03339.1"/>
    <property type="molecule type" value="Genomic_DNA"/>
</dbReference>
<gene>
    <name evidence="2" type="ORF">FOMPIDRAFT_89016</name>
</gene>
<name>S8EJ62_FOMSC</name>
<feature type="region of interest" description="Disordered" evidence="1">
    <location>
        <begin position="75"/>
        <end position="191"/>
    </location>
</feature>
<proteinExistence type="predicted"/>
<sequence>MATHSLRPLLEEAAEAADQSVDLDNLADEMDKVAGGALVQGPASNRLAGQPTDDEAAFWQGNSAQVQVDLPAQPVVGPSRTSYLPAQPVAGPSRTSYLPAAQHLFDAAGVWSQPPSSDNQPPSSDNQPPALDAEAEGKPDLVADEQPKGRTRARSTRRAESPEGPRPTGRATRKTAARRKAAETRRDPAVSATLEVAVPAVPANQRVTRSSSKAAAQIRTAGAAGSSVGKRSCGGDGVDGLEENLDVQPSKRQRTLSQPHARKPSKKAGSKL</sequence>
<dbReference type="Proteomes" id="UP000015241">
    <property type="component" value="Unassembled WGS sequence"/>
</dbReference>
<feature type="region of interest" description="Disordered" evidence="1">
    <location>
        <begin position="218"/>
        <end position="272"/>
    </location>
</feature>
<evidence type="ECO:0000256" key="1">
    <source>
        <dbReference type="SAM" id="MobiDB-lite"/>
    </source>
</evidence>
<feature type="compositionally biased region" description="Low complexity" evidence="1">
    <location>
        <begin position="112"/>
        <end position="129"/>
    </location>
</feature>
<dbReference type="InParanoid" id="S8EJ62"/>
<feature type="compositionally biased region" description="Basic and acidic residues" evidence="1">
    <location>
        <begin position="135"/>
        <end position="148"/>
    </location>
</feature>
<protein>
    <submittedName>
        <fullName evidence="2">Uncharacterized protein</fullName>
    </submittedName>
</protein>
<keyword evidence="3" id="KW-1185">Reference proteome</keyword>
<organism evidence="2 3">
    <name type="scientific">Fomitopsis schrenkii</name>
    <name type="common">Brown rot fungus</name>
    <dbReference type="NCBI Taxonomy" id="2126942"/>
    <lineage>
        <taxon>Eukaryota</taxon>
        <taxon>Fungi</taxon>
        <taxon>Dikarya</taxon>
        <taxon>Basidiomycota</taxon>
        <taxon>Agaricomycotina</taxon>
        <taxon>Agaricomycetes</taxon>
        <taxon>Polyporales</taxon>
        <taxon>Fomitopsis</taxon>
    </lineage>
</organism>
<dbReference type="HOGENOM" id="CLU_1023210_0_0_1"/>